<gene>
    <name evidence="2" type="ORF">ACFQ21_03780</name>
</gene>
<accession>A0ABW3JXU9</accession>
<dbReference type="InterPro" id="IPR028098">
    <property type="entry name" value="Glyco_trans_4-like_N"/>
</dbReference>
<dbReference type="EMBL" id="JBHTKA010000001">
    <property type="protein sequence ID" value="MFD0998408.1"/>
    <property type="molecule type" value="Genomic_DNA"/>
</dbReference>
<feature type="domain" description="Glycosyltransferase subfamily 4-like N-terminal" evidence="1">
    <location>
        <begin position="23"/>
        <end position="180"/>
    </location>
</feature>
<comment type="caution">
    <text evidence="2">The sequence shown here is derived from an EMBL/GenBank/DDBJ whole genome shotgun (WGS) entry which is preliminary data.</text>
</comment>
<evidence type="ECO:0000259" key="1">
    <source>
        <dbReference type="Pfam" id="PF13439"/>
    </source>
</evidence>
<keyword evidence="3" id="KW-1185">Reference proteome</keyword>
<dbReference type="Gene3D" id="3.40.50.2000">
    <property type="entry name" value="Glycogen Phosphorylase B"/>
    <property type="match status" value="2"/>
</dbReference>
<name>A0ABW3JXU9_9BACT</name>
<dbReference type="SUPFAM" id="SSF53756">
    <property type="entry name" value="UDP-Glycosyltransferase/glycogen phosphorylase"/>
    <property type="match status" value="1"/>
</dbReference>
<dbReference type="RefSeq" id="WP_377575058.1">
    <property type="nucleotide sequence ID" value="NZ_JBHTKA010000001.1"/>
</dbReference>
<sequence length="382" mass="43425">MKDILVLVFSNLKHDARVTRQVNFLRKEHRVTVVCFDAEDTEGVTFIRVKQTKLTPFRKALMAVSLLTRQYNAAYKLFHDYGYLLESLKSKRFDLVVANDIDTLPLAFQVKGDGKVIFDAHEYAPRHFENNRIWKTFFQPFYIHLCKKYIPQVAGMLTVGKGLANEYEKNFGVKPVIITNATRYHDVIPAQVKPDTIRLIHHGIANPSRRLELMVEMMDHLDERFTLDMMLMTSDFASGQTKAFIENLKANAAKNPRIKILPPVKSHAVVTTIQPYDIGVFLLPPVNFNYENTLPNKLFDFIQARLGVAIGPTPEMASIVNQYTIGVVSEEFTPMSLAKKLNALTAEQVAAFKTNAGVAAKELNAERNEQIFNQLVREVLSH</sequence>
<dbReference type="Pfam" id="PF13439">
    <property type="entry name" value="Glyco_transf_4"/>
    <property type="match status" value="1"/>
</dbReference>
<organism evidence="2 3">
    <name type="scientific">Ohtaekwangia kribbensis</name>
    <dbReference type="NCBI Taxonomy" id="688913"/>
    <lineage>
        <taxon>Bacteria</taxon>
        <taxon>Pseudomonadati</taxon>
        <taxon>Bacteroidota</taxon>
        <taxon>Cytophagia</taxon>
        <taxon>Cytophagales</taxon>
        <taxon>Fulvivirgaceae</taxon>
        <taxon>Ohtaekwangia</taxon>
    </lineage>
</organism>
<dbReference type="Proteomes" id="UP001597112">
    <property type="component" value="Unassembled WGS sequence"/>
</dbReference>
<evidence type="ECO:0000313" key="3">
    <source>
        <dbReference type="Proteomes" id="UP001597112"/>
    </source>
</evidence>
<evidence type="ECO:0000313" key="2">
    <source>
        <dbReference type="EMBL" id="MFD0998408.1"/>
    </source>
</evidence>
<protein>
    <recommendedName>
        <fullName evidence="1">Glycosyltransferase subfamily 4-like N-terminal domain-containing protein</fullName>
    </recommendedName>
</protein>
<proteinExistence type="predicted"/>
<reference evidence="3" key="1">
    <citation type="journal article" date="2019" name="Int. J. Syst. Evol. Microbiol.">
        <title>The Global Catalogue of Microorganisms (GCM) 10K type strain sequencing project: providing services to taxonomists for standard genome sequencing and annotation.</title>
        <authorList>
            <consortium name="The Broad Institute Genomics Platform"/>
            <consortium name="The Broad Institute Genome Sequencing Center for Infectious Disease"/>
            <person name="Wu L."/>
            <person name="Ma J."/>
        </authorList>
    </citation>
    <scope>NUCLEOTIDE SEQUENCE [LARGE SCALE GENOMIC DNA]</scope>
    <source>
        <strain evidence="3">CCUG 58938</strain>
    </source>
</reference>